<comment type="caution">
    <text evidence="1">The sequence shown here is derived from an EMBL/GenBank/DDBJ whole genome shotgun (WGS) entry which is preliminary data.</text>
</comment>
<evidence type="ECO:0000313" key="2">
    <source>
        <dbReference type="Proteomes" id="UP001165960"/>
    </source>
</evidence>
<name>A0ACC2S3Q8_9FUNG</name>
<sequence>MRSLTCDDLEFPAVKTAPFTPPVLARPMPLPSEDPIVQVPEEGLGTQESPPKCAPWLLSEMILMGLDSYFPQLSAATSLWTPLWAAIPVLHWIVSWWIFSPGWEPNLVSLAPLSHRLMSQRLDRDRTEARKLAEVFKFKKNLGS</sequence>
<reference evidence="1" key="1">
    <citation type="submission" date="2022-04" db="EMBL/GenBank/DDBJ databases">
        <title>Genome of the entomopathogenic fungus Entomophthora muscae.</title>
        <authorList>
            <person name="Elya C."/>
            <person name="Lovett B.R."/>
            <person name="Lee E."/>
            <person name="Macias A.M."/>
            <person name="Hajek A.E."/>
            <person name="De Bivort B.L."/>
            <person name="Kasson M.T."/>
            <person name="De Fine Licht H.H."/>
            <person name="Stajich J.E."/>
        </authorList>
    </citation>
    <scope>NUCLEOTIDE SEQUENCE</scope>
    <source>
        <strain evidence="1">Berkeley</strain>
    </source>
</reference>
<dbReference type="Proteomes" id="UP001165960">
    <property type="component" value="Unassembled WGS sequence"/>
</dbReference>
<accession>A0ACC2S3Q8</accession>
<dbReference type="EMBL" id="QTSX02005843">
    <property type="protein sequence ID" value="KAJ9056955.1"/>
    <property type="molecule type" value="Genomic_DNA"/>
</dbReference>
<gene>
    <name evidence="1" type="ORF">DSO57_1027150</name>
</gene>
<organism evidence="1 2">
    <name type="scientific">Entomophthora muscae</name>
    <dbReference type="NCBI Taxonomy" id="34485"/>
    <lineage>
        <taxon>Eukaryota</taxon>
        <taxon>Fungi</taxon>
        <taxon>Fungi incertae sedis</taxon>
        <taxon>Zoopagomycota</taxon>
        <taxon>Entomophthoromycotina</taxon>
        <taxon>Entomophthoromycetes</taxon>
        <taxon>Entomophthorales</taxon>
        <taxon>Entomophthoraceae</taxon>
        <taxon>Entomophthora</taxon>
    </lineage>
</organism>
<evidence type="ECO:0000313" key="1">
    <source>
        <dbReference type="EMBL" id="KAJ9056955.1"/>
    </source>
</evidence>
<protein>
    <submittedName>
        <fullName evidence="1">Uncharacterized protein</fullName>
    </submittedName>
</protein>
<keyword evidence="2" id="KW-1185">Reference proteome</keyword>
<proteinExistence type="predicted"/>